<organism evidence="2 3">
    <name type="scientific">Granulicella cerasi</name>
    <dbReference type="NCBI Taxonomy" id="741063"/>
    <lineage>
        <taxon>Bacteria</taxon>
        <taxon>Pseudomonadati</taxon>
        <taxon>Acidobacteriota</taxon>
        <taxon>Terriglobia</taxon>
        <taxon>Terriglobales</taxon>
        <taxon>Acidobacteriaceae</taxon>
        <taxon>Granulicella</taxon>
    </lineage>
</organism>
<gene>
    <name evidence="2" type="ORF">ACFQBQ_06920</name>
</gene>
<dbReference type="Gene3D" id="3.40.50.1360">
    <property type="match status" value="1"/>
</dbReference>
<evidence type="ECO:0000313" key="3">
    <source>
        <dbReference type="Proteomes" id="UP001596391"/>
    </source>
</evidence>
<evidence type="ECO:0000313" key="2">
    <source>
        <dbReference type="EMBL" id="MFC6645322.1"/>
    </source>
</evidence>
<reference evidence="3" key="1">
    <citation type="journal article" date="2019" name="Int. J. Syst. Evol. Microbiol.">
        <title>The Global Catalogue of Microorganisms (GCM) 10K type strain sequencing project: providing services to taxonomists for standard genome sequencing and annotation.</title>
        <authorList>
            <consortium name="The Broad Institute Genomics Platform"/>
            <consortium name="The Broad Institute Genome Sequencing Center for Infectious Disease"/>
            <person name="Wu L."/>
            <person name="Ma J."/>
        </authorList>
    </citation>
    <scope>NUCLEOTIDE SEQUENCE [LARGE SCALE GENOMIC DNA]</scope>
    <source>
        <strain evidence="3">CGMCC 1.16026</strain>
    </source>
</reference>
<dbReference type="PANTHER" id="PTHR11280:SF6">
    <property type="entry name" value="GLUCOSAMINE-6-PHOSPHATE ISOMERASE NAGB"/>
    <property type="match status" value="1"/>
</dbReference>
<evidence type="ECO:0000259" key="1">
    <source>
        <dbReference type="Pfam" id="PF01182"/>
    </source>
</evidence>
<dbReference type="InterPro" id="IPR037171">
    <property type="entry name" value="NagB/RpiA_transferase-like"/>
</dbReference>
<dbReference type="Proteomes" id="UP001596391">
    <property type="component" value="Unassembled WGS sequence"/>
</dbReference>
<feature type="domain" description="Glucosamine/galactosamine-6-phosphate isomerase" evidence="1">
    <location>
        <begin position="17"/>
        <end position="235"/>
    </location>
</feature>
<dbReference type="InterPro" id="IPR006148">
    <property type="entry name" value="Glc/Gal-6P_isomerase"/>
</dbReference>
<protein>
    <submittedName>
        <fullName evidence="2">Glucosamine-6-phosphate deaminase</fullName>
    </submittedName>
</protein>
<name>A0ABW1Z9X8_9BACT</name>
<accession>A0ABW1Z9X8</accession>
<dbReference type="RefSeq" id="WP_263371702.1">
    <property type="nucleotide sequence ID" value="NZ_JAGSYD010000003.1"/>
</dbReference>
<dbReference type="SUPFAM" id="SSF100950">
    <property type="entry name" value="NagB/RpiA/CoA transferase-like"/>
    <property type="match status" value="1"/>
</dbReference>
<proteinExistence type="predicted"/>
<sequence length="253" mass="27472">MIANAEEQTIIPFIAPNRDALGVAAAQDVATELRHLLQKQATVRVVFAAAPSQSSMLAALCAAPDIEWTRVVAFHMDEYIGLPEAAPQRFGNFLRRHIFDLLPFAAVNLLDTTGDPEVAATKYAALLHEAPIDIVLCGIGTNGHLAFNDPPADFNDAKSVKVVELDLACRQQQVDDECFDALAEVPHQALTLTVPRLMKSGAMFCSVPGAFKREAVQQALEGPLTETCPASILRQHPRCKVYLDEESASLLSR</sequence>
<dbReference type="CDD" id="cd01399">
    <property type="entry name" value="GlcN6P_deaminase"/>
    <property type="match status" value="1"/>
</dbReference>
<dbReference type="InterPro" id="IPR004547">
    <property type="entry name" value="Glucosamine6P_isomerase"/>
</dbReference>
<dbReference type="EMBL" id="JBHSWI010000001">
    <property type="protein sequence ID" value="MFC6645322.1"/>
    <property type="molecule type" value="Genomic_DNA"/>
</dbReference>
<dbReference type="Pfam" id="PF01182">
    <property type="entry name" value="Glucosamine_iso"/>
    <property type="match status" value="1"/>
</dbReference>
<comment type="caution">
    <text evidence="2">The sequence shown here is derived from an EMBL/GenBank/DDBJ whole genome shotgun (WGS) entry which is preliminary data.</text>
</comment>
<keyword evidence="3" id="KW-1185">Reference proteome</keyword>
<dbReference type="PANTHER" id="PTHR11280">
    <property type="entry name" value="GLUCOSAMINE-6-PHOSPHATE ISOMERASE"/>
    <property type="match status" value="1"/>
</dbReference>